<dbReference type="InterPro" id="IPR001753">
    <property type="entry name" value="Enoyl-CoA_hydra/iso"/>
</dbReference>
<dbReference type="GO" id="GO:0004300">
    <property type="term" value="F:enoyl-CoA hydratase activity"/>
    <property type="evidence" value="ECO:0007669"/>
    <property type="project" value="UniProtKB-EC"/>
</dbReference>
<organism evidence="7 8">
    <name type="scientific">Georgenia muralis</name>
    <dbReference type="NCBI Taxonomy" id="154117"/>
    <lineage>
        <taxon>Bacteria</taxon>
        <taxon>Bacillati</taxon>
        <taxon>Actinomycetota</taxon>
        <taxon>Actinomycetes</taxon>
        <taxon>Micrococcales</taxon>
        <taxon>Bogoriellaceae</taxon>
        <taxon>Georgenia</taxon>
    </lineage>
</organism>
<evidence type="ECO:0000256" key="1">
    <source>
        <dbReference type="ARBA" id="ARBA00005254"/>
    </source>
</evidence>
<dbReference type="AlphaFoldDB" id="A0A3N4ZYW7"/>
<dbReference type="Gene3D" id="3.90.226.10">
    <property type="entry name" value="2-enoyl-CoA Hydratase, Chain A, domain 1"/>
    <property type="match status" value="1"/>
</dbReference>
<dbReference type="EMBL" id="RKRA01000001">
    <property type="protein sequence ID" value="RPF26265.1"/>
    <property type="molecule type" value="Genomic_DNA"/>
</dbReference>
<dbReference type="CDD" id="cd06558">
    <property type="entry name" value="crotonase-like"/>
    <property type="match status" value="1"/>
</dbReference>
<protein>
    <recommendedName>
        <fullName evidence="2">enoyl-CoA hydratase</fullName>
        <ecNumber evidence="2">4.2.1.17</ecNumber>
    </recommendedName>
</protein>
<dbReference type="SUPFAM" id="SSF52096">
    <property type="entry name" value="ClpP/crotonase"/>
    <property type="match status" value="1"/>
</dbReference>
<dbReference type="Proteomes" id="UP000280726">
    <property type="component" value="Unassembled WGS sequence"/>
</dbReference>
<evidence type="ECO:0000313" key="8">
    <source>
        <dbReference type="Proteomes" id="UP000280726"/>
    </source>
</evidence>
<dbReference type="EC" id="4.2.1.17" evidence="2"/>
<dbReference type="PANTHER" id="PTHR11941:SF54">
    <property type="entry name" value="ENOYL-COA HYDRATASE, MITOCHONDRIAL"/>
    <property type="match status" value="1"/>
</dbReference>
<dbReference type="PANTHER" id="PTHR11941">
    <property type="entry name" value="ENOYL-COA HYDRATASE-RELATED"/>
    <property type="match status" value="1"/>
</dbReference>
<dbReference type="RefSeq" id="WP_211338708.1">
    <property type="nucleotide sequence ID" value="NZ_RKRA01000001.1"/>
</dbReference>
<dbReference type="Gene3D" id="1.10.12.10">
    <property type="entry name" value="Lyase 2-enoyl-coa Hydratase, Chain A, domain 2"/>
    <property type="match status" value="1"/>
</dbReference>
<comment type="catalytic activity">
    <reaction evidence="5">
        <text>a 4-saturated-(3S)-3-hydroxyacyl-CoA = a (3E)-enoyl-CoA + H2O</text>
        <dbReference type="Rhea" id="RHEA:20724"/>
        <dbReference type="ChEBI" id="CHEBI:15377"/>
        <dbReference type="ChEBI" id="CHEBI:58521"/>
        <dbReference type="ChEBI" id="CHEBI:137480"/>
        <dbReference type="EC" id="4.2.1.17"/>
    </reaction>
</comment>
<dbReference type="GO" id="GO:0006635">
    <property type="term" value="P:fatty acid beta-oxidation"/>
    <property type="evidence" value="ECO:0007669"/>
    <property type="project" value="TreeGrafter"/>
</dbReference>
<dbReference type="InterPro" id="IPR014748">
    <property type="entry name" value="Enoyl-CoA_hydra_C"/>
</dbReference>
<dbReference type="InterPro" id="IPR029045">
    <property type="entry name" value="ClpP/crotonase-like_dom_sf"/>
</dbReference>
<evidence type="ECO:0000256" key="4">
    <source>
        <dbReference type="ARBA" id="ARBA00023709"/>
    </source>
</evidence>
<evidence type="ECO:0000256" key="2">
    <source>
        <dbReference type="ARBA" id="ARBA00012076"/>
    </source>
</evidence>
<reference evidence="7 8" key="1">
    <citation type="submission" date="2018-11" db="EMBL/GenBank/DDBJ databases">
        <title>Sequencing the genomes of 1000 actinobacteria strains.</title>
        <authorList>
            <person name="Klenk H.-P."/>
        </authorList>
    </citation>
    <scope>NUCLEOTIDE SEQUENCE [LARGE SCALE GENOMIC DNA]</scope>
    <source>
        <strain evidence="7 8">DSM 14418</strain>
    </source>
</reference>
<evidence type="ECO:0000313" key="7">
    <source>
        <dbReference type="EMBL" id="RPF26265.1"/>
    </source>
</evidence>
<evidence type="ECO:0000256" key="6">
    <source>
        <dbReference type="RuleBase" id="RU003707"/>
    </source>
</evidence>
<dbReference type="FunFam" id="3.90.226.10:FF:000009">
    <property type="entry name" value="Carnitinyl-CoA dehydratase"/>
    <property type="match status" value="1"/>
</dbReference>
<comment type="similarity">
    <text evidence="1 6">Belongs to the enoyl-CoA hydratase/isomerase family.</text>
</comment>
<comment type="caution">
    <text evidence="7">The sequence shown here is derived from an EMBL/GenBank/DDBJ whole genome shotgun (WGS) entry which is preliminary data.</text>
</comment>
<dbReference type="Pfam" id="PF00378">
    <property type="entry name" value="ECH_1"/>
    <property type="match status" value="1"/>
</dbReference>
<dbReference type="PROSITE" id="PS00166">
    <property type="entry name" value="ENOYL_COA_HYDRATASE"/>
    <property type="match status" value="1"/>
</dbReference>
<comment type="catalytic activity">
    <reaction evidence="4">
        <text>a (3S)-3-hydroxyacyl-CoA = a (2E)-enoyl-CoA + H2O</text>
        <dbReference type="Rhea" id="RHEA:16105"/>
        <dbReference type="ChEBI" id="CHEBI:15377"/>
        <dbReference type="ChEBI" id="CHEBI:57318"/>
        <dbReference type="ChEBI" id="CHEBI:58856"/>
        <dbReference type="EC" id="4.2.1.17"/>
    </reaction>
</comment>
<evidence type="ECO:0000256" key="3">
    <source>
        <dbReference type="ARBA" id="ARBA00023239"/>
    </source>
</evidence>
<sequence length="271" mass="27819">MGVGAAGAPDGRDAADGRVVVIGTGPVVTVMLDRPAKLNALTMAMLDDLERVLARIDADRAVRAVVLASAGDRVFCAGADIKHFKQLGATDMWRTWTRRGHQVFDRLAALRQPTIAAVDGNAYGGGLELALACDLRVLADDATVGLTEVGLGTVPGWGGTWRLRELVGPARAKELILTGRPVDADRCESWGIATALAPRASVLAAASGLAEEIASRSPVAVQMAKQAVDAGSAGAAMALEGLAGAASGGTADFTEGVTAFTERRDPSFTGS</sequence>
<accession>A0A3N4ZYW7</accession>
<gene>
    <name evidence="7" type="ORF">EDD32_0699</name>
</gene>
<proteinExistence type="inferred from homology"/>
<dbReference type="InterPro" id="IPR018376">
    <property type="entry name" value="Enoyl-CoA_hyd/isom_CS"/>
</dbReference>
<keyword evidence="3" id="KW-0456">Lyase</keyword>
<name>A0A3N4ZYW7_9MICO</name>
<keyword evidence="8" id="KW-1185">Reference proteome</keyword>
<evidence type="ECO:0000256" key="5">
    <source>
        <dbReference type="ARBA" id="ARBA00023717"/>
    </source>
</evidence>